<proteinExistence type="predicted"/>
<feature type="transmembrane region" description="Helical" evidence="2">
    <location>
        <begin position="179"/>
        <end position="198"/>
    </location>
</feature>
<dbReference type="SMART" id="SM00304">
    <property type="entry name" value="HAMP"/>
    <property type="match status" value="1"/>
</dbReference>
<dbReference type="InterPro" id="IPR050469">
    <property type="entry name" value="Diguanylate_Cyclase"/>
</dbReference>
<reference evidence="5 6" key="1">
    <citation type="submission" date="2019-04" db="EMBL/GenBank/DDBJ databases">
        <title>Geobacter ruber sp. nov., ferric-reducing bacteria isolated from paddy soil.</title>
        <authorList>
            <person name="Xu Z."/>
            <person name="Masuda Y."/>
            <person name="Itoh H."/>
            <person name="Senoo K."/>
        </authorList>
    </citation>
    <scope>NUCLEOTIDE SEQUENCE [LARGE SCALE GENOMIC DNA]</scope>
    <source>
        <strain evidence="5 6">Red88</strain>
    </source>
</reference>
<dbReference type="Pfam" id="PF00990">
    <property type="entry name" value="GGDEF"/>
    <property type="match status" value="1"/>
</dbReference>
<keyword evidence="2" id="KW-0472">Membrane</keyword>
<dbReference type="GO" id="GO:0007165">
    <property type="term" value="P:signal transduction"/>
    <property type="evidence" value="ECO:0007669"/>
    <property type="project" value="InterPro"/>
</dbReference>
<organism evidence="5 6">
    <name type="scientific">Oryzomonas rubra</name>
    <dbReference type="NCBI Taxonomy" id="2509454"/>
    <lineage>
        <taxon>Bacteria</taxon>
        <taxon>Pseudomonadati</taxon>
        <taxon>Thermodesulfobacteriota</taxon>
        <taxon>Desulfuromonadia</taxon>
        <taxon>Geobacterales</taxon>
        <taxon>Geobacteraceae</taxon>
        <taxon>Oryzomonas</taxon>
    </lineage>
</organism>
<evidence type="ECO:0000256" key="2">
    <source>
        <dbReference type="SAM" id="Phobius"/>
    </source>
</evidence>
<dbReference type="Proteomes" id="UP000324298">
    <property type="component" value="Unassembled WGS sequence"/>
</dbReference>
<dbReference type="EC" id="2.7.7.65" evidence="1"/>
<dbReference type="GO" id="GO:0052621">
    <property type="term" value="F:diguanylate cyclase activity"/>
    <property type="evidence" value="ECO:0007669"/>
    <property type="project" value="UniProtKB-EC"/>
</dbReference>
<dbReference type="PANTHER" id="PTHR45138">
    <property type="entry name" value="REGULATORY COMPONENTS OF SENSORY TRANSDUCTION SYSTEM"/>
    <property type="match status" value="1"/>
</dbReference>
<dbReference type="SMART" id="SM00267">
    <property type="entry name" value="GGDEF"/>
    <property type="match status" value="1"/>
</dbReference>
<dbReference type="RefSeq" id="WP_149305614.1">
    <property type="nucleotide sequence ID" value="NZ_SRSD01000001.1"/>
</dbReference>
<dbReference type="CDD" id="cd06225">
    <property type="entry name" value="HAMP"/>
    <property type="match status" value="1"/>
</dbReference>
<dbReference type="Pfam" id="PF00672">
    <property type="entry name" value="HAMP"/>
    <property type="match status" value="1"/>
</dbReference>
<dbReference type="InterPro" id="IPR003660">
    <property type="entry name" value="HAMP_dom"/>
</dbReference>
<dbReference type="InterPro" id="IPR043128">
    <property type="entry name" value="Rev_trsase/Diguanyl_cyclase"/>
</dbReference>
<dbReference type="GO" id="GO:1902201">
    <property type="term" value="P:negative regulation of bacterial-type flagellum-dependent cell motility"/>
    <property type="evidence" value="ECO:0007669"/>
    <property type="project" value="TreeGrafter"/>
</dbReference>
<feature type="domain" description="HAMP" evidence="3">
    <location>
        <begin position="198"/>
        <end position="250"/>
    </location>
</feature>
<dbReference type="CDD" id="cd01949">
    <property type="entry name" value="GGDEF"/>
    <property type="match status" value="1"/>
</dbReference>
<dbReference type="NCBIfam" id="TIGR00254">
    <property type="entry name" value="GGDEF"/>
    <property type="match status" value="1"/>
</dbReference>
<dbReference type="OrthoDB" id="9813903at2"/>
<comment type="caution">
    <text evidence="5">The sequence shown here is derived from an EMBL/GenBank/DDBJ whole genome shotgun (WGS) entry which is preliminary data.</text>
</comment>
<accession>A0A5A9XQD8</accession>
<keyword evidence="2" id="KW-1133">Transmembrane helix</keyword>
<dbReference type="InterPro" id="IPR029787">
    <property type="entry name" value="Nucleotide_cyclase"/>
</dbReference>
<dbReference type="PROSITE" id="PS50887">
    <property type="entry name" value="GGDEF"/>
    <property type="match status" value="1"/>
</dbReference>
<feature type="transmembrane region" description="Helical" evidence="2">
    <location>
        <begin position="12"/>
        <end position="34"/>
    </location>
</feature>
<feature type="domain" description="GGDEF" evidence="4">
    <location>
        <begin position="279"/>
        <end position="434"/>
    </location>
</feature>
<sequence>MPFPGHFRLSLIQKMIISFALCGICMMAALIYAVTGLGSMHRMEEEIARSDLSAATITITLREMMLTQERYVGKFQILRQAEFHELYDQNAEKFRSELASLQRVYRGKGGDKLVAAYAAYANLTKRVFSGREVDAGAMKQATARVEDLIEQIRVEQKESLANKLKVSDEKEAKTVTRSIGLAFVGVLFAFLVAVYLIYTFASSIGKLQTATHRIAAGDFDHDPGIPPGDEIGTLAQDFTRMAARLKELEQISLDASPLTRLPGNIAIERSISRRLRERQPFAMCYLDLDNFKSYNDRYGYIKASEILRETGELIHNAVKRLHDPEAFVGHIGGDDFVVIVAAELAKSACQTIIQEFDAMVPFFYSDEDRAAGSFEGVDRYGVPRVFPLISMSIAVLVCEPGDYATAAEIATAAAEVKDHVKESSGSNYIIVREAGNYDV</sequence>
<keyword evidence="2" id="KW-0812">Transmembrane</keyword>
<evidence type="ECO:0000259" key="3">
    <source>
        <dbReference type="PROSITE" id="PS50885"/>
    </source>
</evidence>
<dbReference type="PROSITE" id="PS50885">
    <property type="entry name" value="HAMP"/>
    <property type="match status" value="1"/>
</dbReference>
<dbReference type="SUPFAM" id="SSF55073">
    <property type="entry name" value="Nucleotide cyclase"/>
    <property type="match status" value="1"/>
</dbReference>
<evidence type="ECO:0000313" key="6">
    <source>
        <dbReference type="Proteomes" id="UP000324298"/>
    </source>
</evidence>
<dbReference type="Gene3D" id="3.30.70.270">
    <property type="match status" value="1"/>
</dbReference>
<protein>
    <recommendedName>
        <fullName evidence="1">diguanylate cyclase</fullName>
        <ecNumber evidence="1">2.7.7.65</ecNumber>
    </recommendedName>
</protein>
<evidence type="ECO:0000259" key="4">
    <source>
        <dbReference type="PROSITE" id="PS50887"/>
    </source>
</evidence>
<dbReference type="AlphaFoldDB" id="A0A5A9XQD8"/>
<dbReference type="Gene3D" id="6.10.340.10">
    <property type="match status" value="1"/>
</dbReference>
<dbReference type="PANTHER" id="PTHR45138:SF6">
    <property type="entry name" value="DIGUANYLATE CYCLASE DGCN"/>
    <property type="match status" value="1"/>
</dbReference>
<evidence type="ECO:0000313" key="5">
    <source>
        <dbReference type="EMBL" id="KAA0895030.1"/>
    </source>
</evidence>
<name>A0A5A9XQD8_9BACT</name>
<dbReference type="EMBL" id="SRSD01000001">
    <property type="protein sequence ID" value="KAA0895030.1"/>
    <property type="molecule type" value="Genomic_DNA"/>
</dbReference>
<dbReference type="GO" id="GO:0005886">
    <property type="term" value="C:plasma membrane"/>
    <property type="evidence" value="ECO:0007669"/>
    <property type="project" value="TreeGrafter"/>
</dbReference>
<dbReference type="GO" id="GO:0043709">
    <property type="term" value="P:cell adhesion involved in single-species biofilm formation"/>
    <property type="evidence" value="ECO:0007669"/>
    <property type="project" value="TreeGrafter"/>
</dbReference>
<gene>
    <name evidence="5" type="ORF">ET418_00475</name>
</gene>
<dbReference type="SUPFAM" id="SSF158472">
    <property type="entry name" value="HAMP domain-like"/>
    <property type="match status" value="1"/>
</dbReference>
<dbReference type="InterPro" id="IPR000160">
    <property type="entry name" value="GGDEF_dom"/>
</dbReference>
<evidence type="ECO:0000256" key="1">
    <source>
        <dbReference type="ARBA" id="ARBA00012528"/>
    </source>
</evidence>
<keyword evidence="6" id="KW-1185">Reference proteome</keyword>